<dbReference type="AlphaFoldDB" id="A0A2W1JMT6"/>
<organism evidence="2 3">
    <name type="scientific">Acaryochloris thomasi RCC1774</name>
    <dbReference type="NCBI Taxonomy" id="1764569"/>
    <lineage>
        <taxon>Bacteria</taxon>
        <taxon>Bacillati</taxon>
        <taxon>Cyanobacteriota</taxon>
        <taxon>Cyanophyceae</taxon>
        <taxon>Acaryochloridales</taxon>
        <taxon>Acaryochloridaceae</taxon>
        <taxon>Acaryochloris</taxon>
        <taxon>Acaryochloris thomasi</taxon>
    </lineage>
</organism>
<protein>
    <submittedName>
        <fullName evidence="2">Uncharacterized protein</fullName>
    </submittedName>
</protein>
<reference evidence="2 3" key="1">
    <citation type="journal article" date="2018" name="Sci. Rep.">
        <title>A novel species of the marine cyanobacterium Acaryochloris with a unique pigment content and lifestyle.</title>
        <authorList>
            <person name="Partensky F."/>
            <person name="Six C."/>
            <person name="Ratin M."/>
            <person name="Garczarek L."/>
            <person name="Vaulot D."/>
            <person name="Probert I."/>
            <person name="Calteau A."/>
            <person name="Gourvil P."/>
            <person name="Marie D."/>
            <person name="Grebert T."/>
            <person name="Bouchier C."/>
            <person name="Le Panse S."/>
            <person name="Gachenot M."/>
            <person name="Rodriguez F."/>
            <person name="Garrido J.L."/>
        </authorList>
    </citation>
    <scope>NUCLEOTIDE SEQUENCE [LARGE SCALE GENOMIC DNA]</scope>
    <source>
        <strain evidence="2 3">RCC1774</strain>
    </source>
</reference>
<feature type="compositionally biased region" description="Basic and acidic residues" evidence="1">
    <location>
        <begin position="106"/>
        <end position="120"/>
    </location>
</feature>
<evidence type="ECO:0000313" key="2">
    <source>
        <dbReference type="EMBL" id="PZD70601.1"/>
    </source>
</evidence>
<gene>
    <name evidence="2" type="ORF">C1752_10451</name>
</gene>
<sequence>MIQVPSVERQIPRYWSSSKPKYPLHVRTVTITGHSGFITGVEQCFSSEGIVWRYQITSIEGSEVIVWDDNGEKVIDIAPDSNRDIYQPSSELVAHLTSFADELEQQEFKREQESEQKVDEGFGIDDD</sequence>
<accession>A0A2W1JMT6</accession>
<feature type="region of interest" description="Disordered" evidence="1">
    <location>
        <begin position="106"/>
        <end position="127"/>
    </location>
</feature>
<dbReference type="RefSeq" id="WP_146242432.1">
    <property type="nucleotide sequence ID" value="NZ_CAWNWM010000032.1"/>
</dbReference>
<keyword evidence="3" id="KW-1185">Reference proteome</keyword>
<name>A0A2W1JMT6_9CYAN</name>
<dbReference type="Proteomes" id="UP000248857">
    <property type="component" value="Unassembled WGS sequence"/>
</dbReference>
<dbReference type="EMBL" id="PQWO01000032">
    <property type="protein sequence ID" value="PZD70601.1"/>
    <property type="molecule type" value="Genomic_DNA"/>
</dbReference>
<comment type="caution">
    <text evidence="2">The sequence shown here is derived from an EMBL/GenBank/DDBJ whole genome shotgun (WGS) entry which is preliminary data.</text>
</comment>
<evidence type="ECO:0000256" key="1">
    <source>
        <dbReference type="SAM" id="MobiDB-lite"/>
    </source>
</evidence>
<proteinExistence type="predicted"/>
<evidence type="ECO:0000313" key="3">
    <source>
        <dbReference type="Proteomes" id="UP000248857"/>
    </source>
</evidence>